<accession>A0A2A9HEP4</accession>
<comment type="caution">
    <text evidence="4">The sequence shown here is derived from an EMBL/GenBank/DDBJ whole genome shotgun (WGS) entry which is preliminary data.</text>
</comment>
<dbReference type="PANTHER" id="PTHR11941">
    <property type="entry name" value="ENOYL-COA HYDRATASE-RELATED"/>
    <property type="match status" value="1"/>
</dbReference>
<dbReference type="Proteomes" id="UP000223071">
    <property type="component" value="Unassembled WGS sequence"/>
</dbReference>
<dbReference type="AlphaFoldDB" id="A0A2A9HEP4"/>
<name>A0A2A9HEP4_TEPT2</name>
<keyword evidence="2" id="KW-0456">Lyase</keyword>
<dbReference type="Gene3D" id="3.90.226.10">
    <property type="entry name" value="2-enoyl-CoA Hydratase, Chain A, domain 1"/>
    <property type="match status" value="1"/>
</dbReference>
<evidence type="ECO:0000256" key="2">
    <source>
        <dbReference type="ARBA" id="ARBA00023239"/>
    </source>
</evidence>
<reference evidence="4 5" key="1">
    <citation type="submission" date="2017-09" db="EMBL/GenBank/DDBJ databases">
        <title>Sequencing the genomes of two abundant thermophiles in Great Basin hot springs: Thermocrinis jamiesonii and novel Chloroflexi Thermoflexus hugenholtzii.</title>
        <authorList>
            <person name="Hedlund B."/>
        </authorList>
    </citation>
    <scope>NUCLEOTIDE SEQUENCE [LARGE SCALE GENOMIC DNA]</scope>
    <source>
        <strain evidence="4 5">G233</strain>
    </source>
</reference>
<dbReference type="InterPro" id="IPR001753">
    <property type="entry name" value="Enoyl-CoA_hydra/iso"/>
</dbReference>
<sequence>MEYEAILYDVEDGVATITLNKPERLNAFDDQMLAEWADAIRRADQDRGVGAIIITGAGRGFCSGMNVAAEAGGHGVLRTQATVADRRHSLRDRVHPIPRALIQLEKPYIAAINGAAAGAGMDMATMADIRFAATTARMGMTYVRMGLIPGDGGAYTLPRVIGVQRALDLIWTGRMITAQEALEMGYVLAVYEPEELLPRVKEYARQIAKGPGVAVQLSKKLVYRSANISFDEHLDMAQMAMFIAQSTEDAREGPRAFVEKREPQFKGY</sequence>
<proteinExistence type="inferred from homology"/>
<comment type="similarity">
    <text evidence="1 3">Belongs to the enoyl-CoA hydratase/isomerase family.</text>
</comment>
<dbReference type="RefSeq" id="WP_098503259.1">
    <property type="nucleotide sequence ID" value="NZ_PDJQ01000001.1"/>
</dbReference>
<evidence type="ECO:0000256" key="3">
    <source>
        <dbReference type="RuleBase" id="RU003707"/>
    </source>
</evidence>
<dbReference type="InterPro" id="IPR014748">
    <property type="entry name" value="Enoyl-CoA_hydra_C"/>
</dbReference>
<dbReference type="SUPFAM" id="SSF52096">
    <property type="entry name" value="ClpP/crotonase"/>
    <property type="match status" value="1"/>
</dbReference>
<dbReference type="Gene3D" id="1.10.12.10">
    <property type="entry name" value="Lyase 2-enoyl-coa Hydratase, Chain A, domain 2"/>
    <property type="match status" value="1"/>
</dbReference>
<dbReference type="GO" id="GO:0016853">
    <property type="term" value="F:isomerase activity"/>
    <property type="evidence" value="ECO:0007669"/>
    <property type="project" value="UniProtKB-KW"/>
</dbReference>
<dbReference type="CDD" id="cd06558">
    <property type="entry name" value="crotonase-like"/>
    <property type="match status" value="1"/>
</dbReference>
<dbReference type="PANTHER" id="PTHR11941:SF133">
    <property type="entry name" value="1,2-EPOXYPHENYLACETYL-COA ISOMERASE"/>
    <property type="match status" value="1"/>
</dbReference>
<keyword evidence="5" id="KW-1185">Reference proteome</keyword>
<dbReference type="Pfam" id="PF00378">
    <property type="entry name" value="ECH_1"/>
    <property type="match status" value="1"/>
</dbReference>
<dbReference type="GO" id="GO:0016829">
    <property type="term" value="F:lyase activity"/>
    <property type="evidence" value="ECO:0007669"/>
    <property type="project" value="UniProtKB-KW"/>
</dbReference>
<gene>
    <name evidence="4" type="ORF">A9A59_1029</name>
</gene>
<evidence type="ECO:0000256" key="1">
    <source>
        <dbReference type="ARBA" id="ARBA00005254"/>
    </source>
</evidence>
<organism evidence="4 5">
    <name type="scientific">Tepidiforma thermophila (strain KCTC 52669 / CGMCC 1.13589 / G233)</name>
    <dbReference type="NCBI Taxonomy" id="2761530"/>
    <lineage>
        <taxon>Bacteria</taxon>
        <taxon>Bacillati</taxon>
        <taxon>Chloroflexota</taxon>
        <taxon>Tepidiformia</taxon>
        <taxon>Tepidiformales</taxon>
        <taxon>Tepidiformaceae</taxon>
        <taxon>Tepidiforma</taxon>
    </lineage>
</organism>
<dbReference type="PROSITE" id="PS00166">
    <property type="entry name" value="ENOYL_COA_HYDRATASE"/>
    <property type="match status" value="1"/>
</dbReference>
<evidence type="ECO:0000313" key="5">
    <source>
        <dbReference type="Proteomes" id="UP000223071"/>
    </source>
</evidence>
<dbReference type="InterPro" id="IPR018376">
    <property type="entry name" value="Enoyl-CoA_hyd/isom_CS"/>
</dbReference>
<keyword evidence="4" id="KW-0413">Isomerase</keyword>
<evidence type="ECO:0000313" key="4">
    <source>
        <dbReference type="EMBL" id="PFG73823.1"/>
    </source>
</evidence>
<dbReference type="InterPro" id="IPR029045">
    <property type="entry name" value="ClpP/crotonase-like_dom_sf"/>
</dbReference>
<dbReference type="EMBL" id="PDJQ01000001">
    <property type="protein sequence ID" value="PFG73823.1"/>
    <property type="molecule type" value="Genomic_DNA"/>
</dbReference>
<dbReference type="GO" id="GO:0006635">
    <property type="term" value="P:fatty acid beta-oxidation"/>
    <property type="evidence" value="ECO:0007669"/>
    <property type="project" value="TreeGrafter"/>
</dbReference>
<protein>
    <submittedName>
        <fullName evidence="4">2-(1,2-epoxy-1,2-dihydrophenyl)acetyl-CoA isomerase</fullName>
    </submittedName>
</protein>